<dbReference type="GO" id="GO:0004180">
    <property type="term" value="F:carboxypeptidase activity"/>
    <property type="evidence" value="ECO:0007669"/>
    <property type="project" value="UniProtKB-KW"/>
</dbReference>
<comment type="similarity">
    <text evidence="1 20 21">Belongs to the peptidase M2 family.</text>
</comment>
<protein>
    <recommendedName>
        <fullName evidence="12 21">Angiotensin-converting enzyme</fullName>
        <ecNumber evidence="21">3.4.-.-</ecNumber>
    </recommendedName>
</protein>
<evidence type="ECO:0000313" key="23">
    <source>
        <dbReference type="Proteomes" id="UP000719412"/>
    </source>
</evidence>
<dbReference type="CDD" id="cd06461">
    <property type="entry name" value="M2_ACE"/>
    <property type="match status" value="1"/>
</dbReference>
<reference evidence="22" key="2">
    <citation type="submission" date="2021-08" db="EMBL/GenBank/DDBJ databases">
        <authorList>
            <person name="Eriksson T."/>
        </authorList>
    </citation>
    <scope>NUCLEOTIDE SEQUENCE</scope>
    <source>
        <strain evidence="22">Stoneville</strain>
        <tissue evidence="22">Whole head</tissue>
    </source>
</reference>
<feature type="active site" description="Proton donor 2" evidence="18">
    <location>
        <position position="495"/>
    </location>
</feature>
<dbReference type="PRINTS" id="PR00791">
    <property type="entry name" value="PEPDIPTASEA"/>
</dbReference>
<keyword evidence="8 21" id="KW-0482">Metalloprotease</keyword>
<feature type="binding site" evidence="19">
    <location>
        <position position="369"/>
    </location>
    <ligand>
        <name>Zn(2+)</name>
        <dbReference type="ChEBI" id="CHEBI:29105"/>
        <label>2</label>
        <note>catalytic</note>
    </ligand>
</feature>
<dbReference type="PANTHER" id="PTHR10514">
    <property type="entry name" value="ANGIOTENSIN-CONVERTING ENZYME"/>
    <property type="match status" value="1"/>
</dbReference>
<comment type="catalytic activity">
    <reaction evidence="11">
        <text>Release of a C-terminal dipeptide, oligopeptide-|-Xaa-Yaa, when Xaa is not Pro, and Yaa is neither Asp nor Glu. Thus, conversion of angiotensin I to angiotensin II, with increase in vasoconstrictor activity, but no action on angiotensin II.</text>
        <dbReference type="EC" id="3.4.15.1"/>
    </reaction>
</comment>
<feature type="disulfide bond" evidence="17 20">
    <location>
        <begin position="133"/>
        <end position="141"/>
    </location>
</feature>
<keyword evidence="9 17" id="KW-1015">Disulfide bond</keyword>
<keyword evidence="3 21" id="KW-0645">Protease</keyword>
<keyword evidence="6 21" id="KW-0378">Hydrolase</keyword>
<evidence type="ECO:0000256" key="10">
    <source>
        <dbReference type="ARBA" id="ARBA00023180"/>
    </source>
</evidence>
<accession>A0A8J6HA63</accession>
<dbReference type="GO" id="GO:0005886">
    <property type="term" value="C:plasma membrane"/>
    <property type="evidence" value="ECO:0007669"/>
    <property type="project" value="TreeGrafter"/>
</dbReference>
<name>A0A8J6HA63_TENMO</name>
<feature type="binding site" evidence="15">
    <location>
        <position position="504"/>
    </location>
    <ligand>
        <name>chloride</name>
        <dbReference type="ChEBI" id="CHEBI:17996"/>
        <label>1</label>
    </ligand>
</feature>
<comment type="cofactor">
    <cofactor evidence="21">
        <name>Zn(2+)</name>
        <dbReference type="ChEBI" id="CHEBI:29105"/>
    </cofactor>
    <text evidence="21">Binds 1 zinc ion per subunit.</text>
</comment>
<proteinExistence type="inferred from homology"/>
<keyword evidence="4 16" id="KW-0479">Metal-binding</keyword>
<dbReference type="GO" id="GO:0046872">
    <property type="term" value="F:metal ion binding"/>
    <property type="evidence" value="ECO:0007669"/>
    <property type="project" value="UniProtKB-KW"/>
</dbReference>
<dbReference type="GO" id="GO:0006508">
    <property type="term" value="P:proteolysis"/>
    <property type="evidence" value="ECO:0007669"/>
    <property type="project" value="UniProtKB-KW"/>
</dbReference>
<comment type="caution">
    <text evidence="22">The sequence shown here is derived from an EMBL/GenBank/DDBJ whole genome shotgun (WGS) entry which is preliminary data.</text>
</comment>
<feature type="binding site" evidence="16">
    <location>
        <position position="393"/>
    </location>
    <ligand>
        <name>Zn(2+)</name>
        <dbReference type="ChEBI" id="CHEBI:29105"/>
        <label>1</label>
        <note>catalytic</note>
    </ligand>
</feature>
<reference evidence="22" key="1">
    <citation type="journal article" date="2020" name="J Insects Food Feed">
        <title>The yellow mealworm (Tenebrio molitor) genome: a resource for the emerging insects as food and feed industry.</title>
        <authorList>
            <person name="Eriksson T."/>
            <person name="Andere A."/>
            <person name="Kelstrup H."/>
            <person name="Emery V."/>
            <person name="Picard C."/>
        </authorList>
    </citation>
    <scope>NUCLEOTIDE SEQUENCE</scope>
    <source>
        <strain evidence="22">Stoneville</strain>
        <tissue evidence="22">Whole head</tissue>
    </source>
</reference>
<keyword evidence="7 16" id="KW-0862">Zinc</keyword>
<evidence type="ECO:0000256" key="11">
    <source>
        <dbReference type="ARBA" id="ARBA00036868"/>
    </source>
</evidence>
<evidence type="ECO:0000256" key="4">
    <source>
        <dbReference type="ARBA" id="ARBA00022723"/>
    </source>
</evidence>
<evidence type="ECO:0000256" key="13">
    <source>
        <dbReference type="PIRSR" id="PIRSR601548-1"/>
    </source>
</evidence>
<sequence>MNPAFYLTILFVHNCTSLGAEEARAKKFLDGLNKRAEDRTYRLKMAKWGYDSNITDSNLQQVITVTSKLSEEEKQDWQELMKFDWQSFQDYDLKRQFEKNSHLVLGSLPKDKIKRYNTIVSEMTKIYSTSKICAFDDPTKCDLALEPDLVNILANSRNPDQLKHVWVEWRNAVGPHCKNLFSEYVELGNEAARLGNFTDTSDQWLHSYEDSKIMDKVEELWKQLRPLYLQIHAYVRTHLRKTYGDLVTEKGPIPAHLLGNMWSQSWRNLAKFILPFPDKRDEDLTEELKKQNYTYLKIFKTAEDFFKSINLTALPESFWKNSILKKPADRQIVCHASAWDFGNRKDFRIKQCTETTIQNFVTAHHEMGHVEYYIQYKDQPITYRKGANKGFHEAVGDLISLSVQSRKHLRKIGLLTSQDDDPESTMNTLFSMGLEKIVMLPFTYLMDLWRRDVFKGKTTPDNYNCKWWELREQYQGVEPPVERSEEDFDPAAKFHTVASIPYLRYFVSIVIQFQFHQAVCEKAGQFVRNDPTKPLHECDIYRSTEAGNALKKMLQMGSSRPWPDAFEVLTGQRHMDGTALLEYFKPLQNWLEAENKKTGAFIGWEKSTKAELICTFNQGDFNLRSVWHGSVAVRVVLEYHKPVHPPERTSPTST</sequence>
<feature type="binding site" evidence="19">
    <location>
        <position position="365"/>
    </location>
    <ligand>
        <name>Zn(2+)</name>
        <dbReference type="ChEBI" id="CHEBI:29105"/>
        <label>2</label>
        <note>catalytic</note>
    </ligand>
</feature>
<evidence type="ECO:0000256" key="12">
    <source>
        <dbReference type="ARBA" id="ARBA00039858"/>
    </source>
</evidence>
<evidence type="ECO:0000256" key="1">
    <source>
        <dbReference type="ARBA" id="ARBA00008139"/>
    </source>
</evidence>
<dbReference type="AlphaFoldDB" id="A0A8J6HA63"/>
<feature type="disulfide bond" evidence="17 20">
    <location>
        <begin position="334"/>
        <end position="352"/>
    </location>
</feature>
<feature type="binding site" evidence="15">
    <location>
        <position position="208"/>
    </location>
    <ligand>
        <name>chloride</name>
        <dbReference type="ChEBI" id="CHEBI:17996"/>
        <label>1</label>
    </ligand>
</feature>
<organism evidence="22 23">
    <name type="scientific">Tenebrio molitor</name>
    <name type="common">Yellow mealworm beetle</name>
    <dbReference type="NCBI Taxonomy" id="7067"/>
    <lineage>
        <taxon>Eukaryota</taxon>
        <taxon>Metazoa</taxon>
        <taxon>Ecdysozoa</taxon>
        <taxon>Arthropoda</taxon>
        <taxon>Hexapoda</taxon>
        <taxon>Insecta</taxon>
        <taxon>Pterygota</taxon>
        <taxon>Neoptera</taxon>
        <taxon>Endopterygota</taxon>
        <taxon>Coleoptera</taxon>
        <taxon>Polyphaga</taxon>
        <taxon>Cucujiformia</taxon>
        <taxon>Tenebrionidae</taxon>
        <taxon>Tenebrio</taxon>
    </lineage>
</organism>
<dbReference type="Proteomes" id="UP000719412">
    <property type="component" value="Unassembled WGS sequence"/>
</dbReference>
<dbReference type="SUPFAM" id="SSF55486">
    <property type="entry name" value="Metalloproteases ('zincins'), catalytic domain"/>
    <property type="match status" value="1"/>
</dbReference>
<feature type="disulfide bond" evidence="17 20">
    <location>
        <begin position="520"/>
        <end position="538"/>
    </location>
</feature>
<dbReference type="InterPro" id="IPR001548">
    <property type="entry name" value="Peptidase_M2"/>
</dbReference>
<evidence type="ECO:0000256" key="8">
    <source>
        <dbReference type="ARBA" id="ARBA00023049"/>
    </source>
</evidence>
<feature type="binding site" evidence="16">
    <location>
        <position position="369"/>
    </location>
    <ligand>
        <name>Zn(2+)</name>
        <dbReference type="ChEBI" id="CHEBI:29105"/>
        <label>1</label>
        <note>catalytic</note>
    </ligand>
</feature>
<evidence type="ECO:0000256" key="5">
    <source>
        <dbReference type="ARBA" id="ARBA00022729"/>
    </source>
</evidence>
<keyword evidence="5" id="KW-0732">Signal</keyword>
<feature type="binding site" evidence="16">
    <location>
        <position position="365"/>
    </location>
    <ligand>
        <name>Zn(2+)</name>
        <dbReference type="ChEBI" id="CHEBI:29105"/>
        <label>1</label>
        <note>catalytic</note>
    </ligand>
</feature>
<keyword evidence="23" id="KW-1185">Reference proteome</keyword>
<evidence type="ECO:0000313" key="22">
    <source>
        <dbReference type="EMBL" id="KAH0810566.1"/>
    </source>
</evidence>
<dbReference type="Gene3D" id="1.10.1370.30">
    <property type="match status" value="1"/>
</dbReference>
<dbReference type="GO" id="GO:0008237">
    <property type="term" value="F:metallopeptidase activity"/>
    <property type="evidence" value="ECO:0007669"/>
    <property type="project" value="UniProtKB-KW"/>
</dbReference>
<evidence type="ECO:0000256" key="3">
    <source>
        <dbReference type="ARBA" id="ARBA00022670"/>
    </source>
</evidence>
<dbReference type="Pfam" id="PF01401">
    <property type="entry name" value="Peptidase_M2"/>
    <property type="match status" value="1"/>
</dbReference>
<evidence type="ECO:0000256" key="15">
    <source>
        <dbReference type="PIRSR" id="PIRSR601548-2"/>
    </source>
</evidence>
<dbReference type="PANTHER" id="PTHR10514:SF44">
    <property type="entry name" value="ANGIOTENSIN-CONVERTING ENZYME-RELATED"/>
    <property type="match status" value="1"/>
</dbReference>
<dbReference type="PROSITE" id="PS52011">
    <property type="entry name" value="PEPTIDASE_M2"/>
    <property type="match status" value="1"/>
</dbReference>
<evidence type="ECO:0000256" key="18">
    <source>
        <dbReference type="PIRSR" id="PIRSR601548-6"/>
    </source>
</evidence>
<feature type="active site" description="Proton acceptor 2" evidence="18">
    <location>
        <position position="366"/>
    </location>
</feature>
<gene>
    <name evidence="22" type="ORF">GEV33_012224</name>
</gene>
<evidence type="ECO:0000256" key="9">
    <source>
        <dbReference type="ARBA" id="ARBA00023157"/>
    </source>
</evidence>
<dbReference type="EMBL" id="JABDTM020027418">
    <property type="protein sequence ID" value="KAH0810566.1"/>
    <property type="molecule type" value="Genomic_DNA"/>
</dbReference>
<dbReference type="GO" id="GO:0008241">
    <property type="term" value="F:peptidyl-dipeptidase activity"/>
    <property type="evidence" value="ECO:0007669"/>
    <property type="project" value="UniProtKB-EC"/>
</dbReference>
<dbReference type="GO" id="GO:0005615">
    <property type="term" value="C:extracellular space"/>
    <property type="evidence" value="ECO:0007669"/>
    <property type="project" value="TreeGrafter"/>
</dbReference>
<keyword evidence="10 14" id="KW-0325">Glycoprotein</keyword>
<evidence type="ECO:0000256" key="6">
    <source>
        <dbReference type="ARBA" id="ARBA00022801"/>
    </source>
</evidence>
<feature type="binding site" evidence="19">
    <location>
        <position position="393"/>
    </location>
    <ligand>
        <name>Zn(2+)</name>
        <dbReference type="ChEBI" id="CHEBI:29105"/>
        <label>2</label>
        <note>catalytic</note>
    </ligand>
</feature>
<evidence type="ECO:0000256" key="19">
    <source>
        <dbReference type="PIRSR" id="PIRSR601548-8"/>
    </source>
</evidence>
<dbReference type="EC" id="3.4.-.-" evidence="21"/>
<keyword evidence="2 21" id="KW-0121">Carboxypeptidase</keyword>
<evidence type="ECO:0000256" key="16">
    <source>
        <dbReference type="PIRSR" id="PIRSR601548-3"/>
    </source>
</evidence>
<feature type="glycosylation site" description="N-linked (GlcNAc...) asparagine" evidence="14">
    <location>
        <position position="53"/>
    </location>
</feature>
<feature type="active site" description="Proton donor 1" evidence="13">
    <location>
        <position position="495"/>
    </location>
</feature>
<feature type="active site" description="Proton acceptor 1" evidence="13">
    <location>
        <position position="366"/>
    </location>
</feature>
<evidence type="ECO:0000256" key="21">
    <source>
        <dbReference type="RuleBase" id="RU361144"/>
    </source>
</evidence>
<evidence type="ECO:0000256" key="20">
    <source>
        <dbReference type="PROSITE-ProRule" id="PRU01355"/>
    </source>
</evidence>
<evidence type="ECO:0000256" key="14">
    <source>
        <dbReference type="PIRSR" id="PIRSR601548-10"/>
    </source>
</evidence>
<evidence type="ECO:0000256" key="2">
    <source>
        <dbReference type="ARBA" id="ARBA00022645"/>
    </source>
</evidence>
<dbReference type="FunFam" id="1.10.1370.30:FF:000004">
    <property type="entry name" value="Angiotensin-converting enzyme"/>
    <property type="match status" value="1"/>
</dbReference>
<evidence type="ECO:0000256" key="7">
    <source>
        <dbReference type="ARBA" id="ARBA00022833"/>
    </source>
</evidence>
<evidence type="ECO:0000256" key="17">
    <source>
        <dbReference type="PIRSR" id="PIRSR601548-4"/>
    </source>
</evidence>